<dbReference type="PROSITE" id="PS51455">
    <property type="entry name" value="PIPK"/>
    <property type="match status" value="1"/>
</dbReference>
<feature type="region of interest" description="Disordered" evidence="2">
    <location>
        <begin position="1"/>
        <end position="99"/>
    </location>
</feature>
<evidence type="ECO:0000256" key="2">
    <source>
        <dbReference type="SAM" id="MobiDB-lite"/>
    </source>
</evidence>
<accession>A0A9K3L5V3</accession>
<dbReference type="CDD" id="cd00139">
    <property type="entry name" value="PIPKc"/>
    <property type="match status" value="1"/>
</dbReference>
<sequence>MSTDDENYTTGMSSSPRRHSRTHSSDLNQEQGNNSLTKGFDHRENEPLPASPAHVRKAIYSTNHDPISIAGSIPSSNGASGHHGSSGIELQFLPPDQRPGLPGDLLAALIEPEIEDDTEAAEALRANASIKVGKVGKVARSVNAQTVRKLVKKATLRGHGNKRGKPPRIPPGLATAGQQQQFIEDGNIIYAVQEGDDESEYLDSGGSESERSSSSYSHEYSRSADHAALVGTAAAAAAAHAADATAKQEVAGRTPVTEETGEDDDHSAIGNTKEQMAKKAKGGHPLGSDRYAPVADDNSEDVPEEVVAATMDTGRKLMGALDPHNMLQFQRWRRKKKGGKKKRKSYVKGKVIDGRHELYTLSIAVMLGVRTSIARTNTIISASDGPGKKMLSPQDFMAEEKYEFAPKGSPTTPPHKLSHTFKFKDYAPVAFAYLRRMFGVNEFDFLLSVCGNANFIEFISNAKSGQFFFYSSDGKYMIKTMTNTESKFLRRILPHYFRHCTQNPNTLLTKFLGMYRVKLYHLRRNVKFVIMNSVYYTDKSLQTFYDLKGSEIGRNAKPGEEVLKDNDLRKKLPEEAFTFTPELRGRLRDQIKSDCEFLRKMQIMDYSMLIGIHHIPYKQGDHRNKIAEPGFRISEHRSKRNIHRKMGGNLSDHEYDSDSSAYKGGSSVASGGPEGSLKGVKVDSTRRLIKDIRETAHASNFEFAGLLEDEDDCSYLEGSQQYNEKYARKLHAQQQHPKYDDVEMKKEQTIEQIYWPFHRFYDINGHRRMKAKECYRCEKFPCTCDGISNLIKAWNIPEFTPPLSERKDGGLMMDTTNMTKPMVFHGRQGDMPYEGKIYFMGIIDILQQYNARKRVETTYRKIEVRGQHEPSCVSPDDYADRFVNFFDEYSRTAGPESTSKEDKSAETDTAAAGKSDDQVSLGKSEAPATDQTAENNGKSSGSAQGIPHEE</sequence>
<evidence type="ECO:0000313" key="5">
    <source>
        <dbReference type="Proteomes" id="UP000693970"/>
    </source>
</evidence>
<reference evidence="4" key="2">
    <citation type="submission" date="2021-04" db="EMBL/GenBank/DDBJ databases">
        <authorList>
            <person name="Podell S."/>
        </authorList>
    </citation>
    <scope>NUCLEOTIDE SEQUENCE</scope>
    <source>
        <strain evidence="4">Hildebrandi</strain>
    </source>
</reference>
<dbReference type="SMART" id="SM00330">
    <property type="entry name" value="PIPKc"/>
    <property type="match status" value="1"/>
</dbReference>
<dbReference type="GO" id="GO:0046854">
    <property type="term" value="P:phosphatidylinositol phosphate biosynthetic process"/>
    <property type="evidence" value="ECO:0007669"/>
    <property type="project" value="TreeGrafter"/>
</dbReference>
<feature type="region of interest" description="Disordered" evidence="2">
    <location>
        <begin position="154"/>
        <end position="177"/>
    </location>
</feature>
<feature type="compositionally biased region" description="Basic residues" evidence="2">
    <location>
        <begin position="154"/>
        <end position="166"/>
    </location>
</feature>
<proteinExistence type="predicted"/>
<keyword evidence="1" id="KW-0547">Nucleotide-binding</keyword>
<feature type="compositionally biased region" description="Polar residues" evidence="2">
    <location>
        <begin position="26"/>
        <end position="37"/>
    </location>
</feature>
<name>A0A9K3L5V3_9STRA</name>
<dbReference type="GO" id="GO:0016308">
    <property type="term" value="F:1-phosphatidylinositol-4-phosphate 5-kinase activity"/>
    <property type="evidence" value="ECO:0007669"/>
    <property type="project" value="TreeGrafter"/>
</dbReference>
<dbReference type="OrthoDB" id="2129491at2759"/>
<evidence type="ECO:0000313" key="4">
    <source>
        <dbReference type="EMBL" id="KAG7356254.1"/>
    </source>
</evidence>
<keyword evidence="1" id="KW-0808">Transferase</keyword>
<gene>
    <name evidence="4" type="ORF">IV203_000940</name>
</gene>
<dbReference type="PANTHER" id="PTHR23086:SF8">
    <property type="entry name" value="PHOSPHATIDYLINOSITOL 5-PHOSPHATE 4-KINASE, ISOFORM A"/>
    <property type="match status" value="1"/>
</dbReference>
<feature type="region of interest" description="Disordered" evidence="2">
    <location>
        <begin position="645"/>
        <end position="680"/>
    </location>
</feature>
<feature type="compositionally biased region" description="Polar residues" evidence="2">
    <location>
        <begin position="929"/>
        <end position="943"/>
    </location>
</feature>
<feature type="compositionally biased region" description="Low complexity" evidence="2">
    <location>
        <begin position="75"/>
        <end position="87"/>
    </location>
</feature>
<keyword evidence="1" id="KW-0418">Kinase</keyword>
<reference evidence="4" key="1">
    <citation type="journal article" date="2021" name="Sci. Rep.">
        <title>Diploid genomic architecture of Nitzschia inconspicua, an elite biomass production diatom.</title>
        <authorList>
            <person name="Oliver A."/>
            <person name="Podell S."/>
            <person name="Pinowska A."/>
            <person name="Traller J.C."/>
            <person name="Smith S.R."/>
            <person name="McClure R."/>
            <person name="Beliaev A."/>
            <person name="Bohutskyi P."/>
            <person name="Hill E.A."/>
            <person name="Rabines A."/>
            <person name="Zheng H."/>
            <person name="Allen L.Z."/>
            <person name="Kuo A."/>
            <person name="Grigoriev I.V."/>
            <person name="Allen A.E."/>
            <person name="Hazlebeck D."/>
            <person name="Allen E.E."/>
        </authorList>
    </citation>
    <scope>NUCLEOTIDE SEQUENCE</scope>
    <source>
        <strain evidence="4">Hildebrandi</strain>
    </source>
</reference>
<feature type="region of interest" description="Disordered" evidence="2">
    <location>
        <begin position="244"/>
        <end position="301"/>
    </location>
</feature>
<feature type="region of interest" description="Disordered" evidence="2">
    <location>
        <begin position="198"/>
        <end position="220"/>
    </location>
</feature>
<organism evidence="4 5">
    <name type="scientific">Nitzschia inconspicua</name>
    <dbReference type="NCBI Taxonomy" id="303405"/>
    <lineage>
        <taxon>Eukaryota</taxon>
        <taxon>Sar</taxon>
        <taxon>Stramenopiles</taxon>
        <taxon>Ochrophyta</taxon>
        <taxon>Bacillariophyta</taxon>
        <taxon>Bacillariophyceae</taxon>
        <taxon>Bacillariophycidae</taxon>
        <taxon>Bacillariales</taxon>
        <taxon>Bacillariaceae</taxon>
        <taxon>Nitzschia</taxon>
    </lineage>
</organism>
<protein>
    <submittedName>
        <fullName evidence="4">Phosphatidylinositol-4-phosphate 5-kinase</fullName>
    </submittedName>
</protein>
<dbReference type="GO" id="GO:0005524">
    <property type="term" value="F:ATP binding"/>
    <property type="evidence" value="ECO:0007669"/>
    <property type="project" value="UniProtKB-UniRule"/>
</dbReference>
<keyword evidence="5" id="KW-1185">Reference proteome</keyword>
<dbReference type="InterPro" id="IPR023610">
    <property type="entry name" value="PInositol-4/5-P-5/4-kinase"/>
</dbReference>
<evidence type="ECO:0000259" key="3">
    <source>
        <dbReference type="PROSITE" id="PS51455"/>
    </source>
</evidence>
<dbReference type="Pfam" id="PF01504">
    <property type="entry name" value="PIP5K"/>
    <property type="match status" value="1"/>
</dbReference>
<dbReference type="Proteomes" id="UP000693970">
    <property type="component" value="Unassembled WGS sequence"/>
</dbReference>
<evidence type="ECO:0000256" key="1">
    <source>
        <dbReference type="PROSITE-ProRule" id="PRU00781"/>
    </source>
</evidence>
<dbReference type="GO" id="GO:0005886">
    <property type="term" value="C:plasma membrane"/>
    <property type="evidence" value="ECO:0007669"/>
    <property type="project" value="TreeGrafter"/>
</dbReference>
<dbReference type="EMBL" id="JAGRRH010000015">
    <property type="protein sequence ID" value="KAG7356254.1"/>
    <property type="molecule type" value="Genomic_DNA"/>
</dbReference>
<dbReference type="InterPro" id="IPR002498">
    <property type="entry name" value="PInositol-4-P-4/5-kinase_core"/>
</dbReference>
<feature type="region of interest" description="Disordered" evidence="2">
    <location>
        <begin position="891"/>
        <end position="950"/>
    </location>
</feature>
<comment type="caution">
    <text evidence="4">The sequence shown here is derived from an EMBL/GenBank/DDBJ whole genome shotgun (WGS) entry which is preliminary data.</text>
</comment>
<dbReference type="PANTHER" id="PTHR23086">
    <property type="entry name" value="PHOSPHATIDYLINOSITOL-4-PHOSPHATE 5-KINASE"/>
    <property type="match status" value="1"/>
</dbReference>
<keyword evidence="1" id="KW-0067">ATP-binding</keyword>
<feature type="compositionally biased region" description="Low complexity" evidence="2">
    <location>
        <begin position="204"/>
        <end position="218"/>
    </location>
</feature>
<feature type="domain" description="PIPK" evidence="3">
    <location>
        <begin position="359"/>
        <end position="890"/>
    </location>
</feature>
<dbReference type="AlphaFoldDB" id="A0A9K3L5V3"/>